<proteinExistence type="predicted"/>
<protein>
    <submittedName>
        <fullName evidence="2">Uncharacterized protein</fullName>
    </submittedName>
</protein>
<sequence>MQRHFSLLELVVVSLTSFIAELVLLSPKPGRAHLQAWVPARRVWDCAHMGRCLAVERALLRAQELQPLHMQLLLFCCQLSKPALLQRINELEHDSRGSTADAQGAVGRFHVDSKIILPFCGGVLPWVSTGRVAVRDRSLLDFSPPHHVVSAGDLLCQNLTGKLELSLFSPFYPHQS</sequence>
<dbReference type="EMBL" id="JBBPBN010000012">
    <property type="protein sequence ID" value="KAK9027058.1"/>
    <property type="molecule type" value="Genomic_DNA"/>
</dbReference>
<organism evidence="2 3">
    <name type="scientific">Hibiscus sabdariffa</name>
    <name type="common">roselle</name>
    <dbReference type="NCBI Taxonomy" id="183260"/>
    <lineage>
        <taxon>Eukaryota</taxon>
        <taxon>Viridiplantae</taxon>
        <taxon>Streptophyta</taxon>
        <taxon>Embryophyta</taxon>
        <taxon>Tracheophyta</taxon>
        <taxon>Spermatophyta</taxon>
        <taxon>Magnoliopsida</taxon>
        <taxon>eudicotyledons</taxon>
        <taxon>Gunneridae</taxon>
        <taxon>Pentapetalae</taxon>
        <taxon>rosids</taxon>
        <taxon>malvids</taxon>
        <taxon>Malvales</taxon>
        <taxon>Malvaceae</taxon>
        <taxon>Malvoideae</taxon>
        <taxon>Hibiscus</taxon>
    </lineage>
</organism>
<accession>A0ABR2SP48</accession>
<dbReference type="Proteomes" id="UP001396334">
    <property type="component" value="Unassembled WGS sequence"/>
</dbReference>
<evidence type="ECO:0000313" key="3">
    <source>
        <dbReference type="Proteomes" id="UP001396334"/>
    </source>
</evidence>
<gene>
    <name evidence="2" type="ORF">V6N11_066906</name>
</gene>
<keyword evidence="3" id="KW-1185">Reference proteome</keyword>
<reference evidence="2 3" key="1">
    <citation type="journal article" date="2024" name="G3 (Bethesda)">
        <title>Genome assembly of Hibiscus sabdariffa L. provides insights into metabolisms of medicinal natural products.</title>
        <authorList>
            <person name="Kim T."/>
        </authorList>
    </citation>
    <scope>NUCLEOTIDE SEQUENCE [LARGE SCALE GENOMIC DNA]</scope>
    <source>
        <strain evidence="2">TK-2024</strain>
        <tissue evidence="2">Old leaves</tissue>
    </source>
</reference>
<evidence type="ECO:0000256" key="1">
    <source>
        <dbReference type="SAM" id="SignalP"/>
    </source>
</evidence>
<comment type="caution">
    <text evidence="2">The sequence shown here is derived from an EMBL/GenBank/DDBJ whole genome shotgun (WGS) entry which is preliminary data.</text>
</comment>
<evidence type="ECO:0000313" key="2">
    <source>
        <dbReference type="EMBL" id="KAK9027058.1"/>
    </source>
</evidence>
<name>A0ABR2SP48_9ROSI</name>
<feature type="chain" id="PRO_5046271020" evidence="1">
    <location>
        <begin position="26"/>
        <end position="176"/>
    </location>
</feature>
<keyword evidence="1" id="KW-0732">Signal</keyword>
<feature type="signal peptide" evidence="1">
    <location>
        <begin position="1"/>
        <end position="25"/>
    </location>
</feature>